<dbReference type="Proteomes" id="UP000267535">
    <property type="component" value="Unassembled WGS sequence"/>
</dbReference>
<keyword evidence="1" id="KW-1133">Transmembrane helix</keyword>
<gene>
    <name evidence="2" type="ORF">EHS89_18925</name>
</gene>
<accession>A0A3P1SJW7</accession>
<dbReference type="SUPFAM" id="SSF52833">
    <property type="entry name" value="Thioredoxin-like"/>
    <property type="match status" value="1"/>
</dbReference>
<keyword evidence="1" id="KW-0472">Membrane</keyword>
<keyword evidence="3" id="KW-1185">Reference proteome</keyword>
<comment type="caution">
    <text evidence="2">The sequence shown here is derived from an EMBL/GenBank/DDBJ whole genome shotgun (WGS) entry which is preliminary data.</text>
</comment>
<dbReference type="OrthoDB" id="5294764at2"/>
<proteinExistence type="predicted"/>
<dbReference type="InterPro" id="IPR007263">
    <property type="entry name" value="DCC1-like"/>
</dbReference>
<organism evidence="2 3">
    <name type="scientific">Amphritea balenae</name>
    <dbReference type="NCBI Taxonomy" id="452629"/>
    <lineage>
        <taxon>Bacteria</taxon>
        <taxon>Pseudomonadati</taxon>
        <taxon>Pseudomonadota</taxon>
        <taxon>Gammaproteobacteria</taxon>
        <taxon>Oceanospirillales</taxon>
        <taxon>Oceanospirillaceae</taxon>
        <taxon>Amphritea</taxon>
    </lineage>
</organism>
<evidence type="ECO:0000313" key="2">
    <source>
        <dbReference type="EMBL" id="RRC97035.1"/>
    </source>
</evidence>
<name>A0A3P1SJW7_9GAMM</name>
<protein>
    <submittedName>
        <fullName evidence="2">DUF393 domain-containing protein</fullName>
    </submittedName>
</protein>
<dbReference type="Pfam" id="PF04134">
    <property type="entry name" value="DCC1-like"/>
    <property type="match status" value="1"/>
</dbReference>
<sequence>MPLPDDKIIVFYDGACPSCVNDRKYYESLQRSDDAEVVWFDITAQEEVLQTLGIDPQLALTELHVRDKQGIVHRELDAYRILMARTTRLKLLGWLLGLPLIRPLASFFYHRMVTRRLKREGRLPDTDN</sequence>
<dbReference type="AlphaFoldDB" id="A0A3P1SJW7"/>
<feature type="transmembrane region" description="Helical" evidence="1">
    <location>
        <begin position="91"/>
        <end position="109"/>
    </location>
</feature>
<evidence type="ECO:0000256" key="1">
    <source>
        <dbReference type="SAM" id="Phobius"/>
    </source>
</evidence>
<dbReference type="EMBL" id="RQXV01000014">
    <property type="protein sequence ID" value="RRC97035.1"/>
    <property type="molecule type" value="Genomic_DNA"/>
</dbReference>
<evidence type="ECO:0000313" key="3">
    <source>
        <dbReference type="Proteomes" id="UP000267535"/>
    </source>
</evidence>
<dbReference type="InterPro" id="IPR036249">
    <property type="entry name" value="Thioredoxin-like_sf"/>
</dbReference>
<dbReference type="GO" id="GO:0015035">
    <property type="term" value="F:protein-disulfide reductase activity"/>
    <property type="evidence" value="ECO:0007669"/>
    <property type="project" value="InterPro"/>
</dbReference>
<keyword evidence="1" id="KW-0812">Transmembrane</keyword>
<reference evidence="2 3" key="1">
    <citation type="submission" date="2018-11" db="EMBL/GenBank/DDBJ databases">
        <title>The draft genome sequence of Amphritea balenae JAMM 1525T.</title>
        <authorList>
            <person name="Fang Z."/>
            <person name="Zhang Y."/>
            <person name="Han X."/>
        </authorList>
    </citation>
    <scope>NUCLEOTIDE SEQUENCE [LARGE SCALE GENOMIC DNA]</scope>
    <source>
        <strain evidence="2 3">JAMM 1525</strain>
    </source>
</reference>
<dbReference type="RefSeq" id="WP_124927745.1">
    <property type="nucleotide sequence ID" value="NZ_BMOH01000003.1"/>
</dbReference>